<evidence type="ECO:0000313" key="1">
    <source>
        <dbReference type="EMBL" id="SHI88549.1"/>
    </source>
</evidence>
<reference evidence="2" key="1">
    <citation type="submission" date="2016-11" db="EMBL/GenBank/DDBJ databases">
        <authorList>
            <person name="Varghese N."/>
            <person name="Submissions S."/>
        </authorList>
    </citation>
    <scope>NUCLEOTIDE SEQUENCE [LARGE SCALE GENOMIC DNA]</scope>
    <source>
        <strain evidence="2">DSM 17957</strain>
    </source>
</reference>
<keyword evidence="2" id="KW-1185">Reference proteome</keyword>
<gene>
    <name evidence="1" type="ORF">SAMN02745975_00816</name>
</gene>
<sequence>METQRICIEFSARELEEIQQAAEAHQMSLEIFVKELIMFAMRPPNQ</sequence>
<dbReference type="AlphaFoldDB" id="A0A1M6ET57"/>
<name>A0A1M6ET57_9FIRM</name>
<dbReference type="RefSeq" id="WP_190014167.1">
    <property type="nucleotide sequence ID" value="NZ_FQZV01000009.1"/>
</dbReference>
<organism evidence="1 2">
    <name type="scientific">Geosporobacter subterraneus DSM 17957</name>
    <dbReference type="NCBI Taxonomy" id="1121919"/>
    <lineage>
        <taxon>Bacteria</taxon>
        <taxon>Bacillati</taxon>
        <taxon>Bacillota</taxon>
        <taxon>Clostridia</taxon>
        <taxon>Peptostreptococcales</taxon>
        <taxon>Thermotaleaceae</taxon>
        <taxon>Geosporobacter</taxon>
    </lineage>
</organism>
<accession>A0A1M6ET57</accession>
<proteinExistence type="predicted"/>
<dbReference type="EMBL" id="FQZV01000009">
    <property type="protein sequence ID" value="SHI88549.1"/>
    <property type="molecule type" value="Genomic_DNA"/>
</dbReference>
<evidence type="ECO:0000313" key="2">
    <source>
        <dbReference type="Proteomes" id="UP000184536"/>
    </source>
</evidence>
<protein>
    <submittedName>
        <fullName evidence="1">Uncharacterized protein</fullName>
    </submittedName>
</protein>
<dbReference type="Proteomes" id="UP000184536">
    <property type="component" value="Unassembled WGS sequence"/>
</dbReference>